<evidence type="ECO:0000313" key="1">
    <source>
        <dbReference type="EMBL" id="MEA5402647.1"/>
    </source>
</evidence>
<accession>A0ABU5S2H7</accession>
<name>A0ABU5S2H7_9BACT</name>
<organism evidence="1 2">
    <name type="scientific">Arcicella gelida</name>
    <dbReference type="NCBI Taxonomy" id="2984195"/>
    <lineage>
        <taxon>Bacteria</taxon>
        <taxon>Pseudomonadati</taxon>
        <taxon>Bacteroidota</taxon>
        <taxon>Cytophagia</taxon>
        <taxon>Cytophagales</taxon>
        <taxon>Flectobacillaceae</taxon>
        <taxon>Arcicella</taxon>
    </lineage>
</organism>
<gene>
    <name evidence="1" type="ORF">VB776_06960</name>
</gene>
<protein>
    <submittedName>
        <fullName evidence="1">Uncharacterized protein</fullName>
    </submittedName>
</protein>
<sequence length="102" mass="11935">MSETITIISDREVKTARKEFHCNASLFIRDYLNNCIDLPFSFAEKRAVIMAKRNGWKILKGQPYIKQFNSVDGEHYTFRAIPSMHQICLKYKMYSGKILIVI</sequence>
<dbReference type="EMBL" id="JAYGIL010000006">
    <property type="protein sequence ID" value="MEA5402647.1"/>
    <property type="molecule type" value="Genomic_DNA"/>
</dbReference>
<proteinExistence type="predicted"/>
<comment type="caution">
    <text evidence="1">The sequence shown here is derived from an EMBL/GenBank/DDBJ whole genome shotgun (WGS) entry which is preliminary data.</text>
</comment>
<keyword evidence="2" id="KW-1185">Reference proteome</keyword>
<dbReference type="RefSeq" id="WP_323327393.1">
    <property type="nucleotide sequence ID" value="NZ_JAYGIL010000006.1"/>
</dbReference>
<dbReference type="Proteomes" id="UP001303899">
    <property type="component" value="Unassembled WGS sequence"/>
</dbReference>
<evidence type="ECO:0000313" key="2">
    <source>
        <dbReference type="Proteomes" id="UP001303899"/>
    </source>
</evidence>
<reference evidence="1 2" key="1">
    <citation type="submission" date="2023-12" db="EMBL/GenBank/DDBJ databases">
        <title>Novel species of the genus Arcicella isolated from rivers.</title>
        <authorList>
            <person name="Lu H."/>
        </authorList>
    </citation>
    <scope>NUCLEOTIDE SEQUENCE [LARGE SCALE GENOMIC DNA]</scope>
    <source>
        <strain evidence="1 2">DC2W</strain>
    </source>
</reference>